<dbReference type="RefSeq" id="WP_212216610.1">
    <property type="nucleotide sequence ID" value="NZ_JAGUCO010000010.1"/>
</dbReference>
<evidence type="ECO:0000313" key="12">
    <source>
        <dbReference type="EMBL" id="MBS2099367.1"/>
    </source>
</evidence>
<dbReference type="InterPro" id="IPR017853">
    <property type="entry name" value="GH"/>
</dbReference>
<keyword evidence="7" id="KW-0624">Polysaccharide degradation</keyword>
<evidence type="ECO:0000256" key="8">
    <source>
        <dbReference type="RuleBase" id="RU361153"/>
    </source>
</evidence>
<feature type="chain" id="PRO_5045364132" evidence="9">
    <location>
        <begin position="22"/>
        <end position="458"/>
    </location>
</feature>
<dbReference type="Pfam" id="PF00150">
    <property type="entry name" value="Cellulase"/>
    <property type="match status" value="1"/>
</dbReference>
<evidence type="ECO:0000313" key="13">
    <source>
        <dbReference type="Proteomes" id="UP000708576"/>
    </source>
</evidence>
<dbReference type="PANTHER" id="PTHR31297">
    <property type="entry name" value="GLUCAN ENDO-1,6-BETA-GLUCOSIDASE B"/>
    <property type="match status" value="1"/>
</dbReference>
<dbReference type="Gene3D" id="3.20.20.80">
    <property type="entry name" value="Glycosidases"/>
    <property type="match status" value="1"/>
</dbReference>
<sequence length="458" mass="51711">MKTIYIWTLVLAQFLLFTACSKGQKEEPKPVPVFKSSIPENNAQDVELSTEIVFTFSEVVKLVADHGITINGEPIDIEEAYTKLIFTAELVHGTIYEIVIPKGALVNTSGILLADEVKVSFTTIEAPVIDDEAMKFVANMGVGWNLGNTLDAKGLDETVWGNPYTSKEMIDAIKAKGFQTLRVPVTWQYHIGDAPDYLIEEEWLDRVEEIVNYGLDNEMHVIVNIHHDEEWIIPTYAEADIVKDQLGKVWTQIATRFKAYDKHLLFETLNEPRLKGSANEWSGGSAEGRDCLNQFHQVAVEAIRNTGENNTDRYIMISTYAASATTIAMDGLKLPLSSNLIVSIHNYYPYELCLGENGKDWGTDADKEALDNEFDRIYNKFIANGTAVVLGEWGNLNHDNLEDRIRHAQYYAEGCIQRGICPIWWDNGNSNEFGIFDRRNIEWFQPEIADAITQSVKE</sequence>
<feature type="domain" description="SbsA Ig-like" evidence="11">
    <location>
        <begin position="32"/>
        <end position="123"/>
    </location>
</feature>
<keyword evidence="6 8" id="KW-0326">Glycosidase</keyword>
<proteinExistence type="inferred from homology"/>
<dbReference type="PROSITE" id="PS00659">
    <property type="entry name" value="GLYCOSYL_HYDROL_F5"/>
    <property type="match status" value="1"/>
</dbReference>
<dbReference type="Pfam" id="PF13205">
    <property type="entry name" value="Big_5"/>
    <property type="match status" value="1"/>
</dbReference>
<reference evidence="12 13" key="1">
    <citation type="journal article" date="2015" name="Int. J. Syst. Evol. Microbiol.">
        <title>Carboxylicivirga linearis sp. nov., isolated from a sea cucumber culture pond.</title>
        <authorList>
            <person name="Wang F.Q."/>
            <person name="Zhou Y.X."/>
            <person name="Lin X.Z."/>
            <person name="Chen G.J."/>
            <person name="Du Z.J."/>
        </authorList>
    </citation>
    <scope>NUCLEOTIDE SEQUENCE [LARGE SCALE GENOMIC DNA]</scope>
    <source>
        <strain evidence="12 13">FB218</strain>
    </source>
</reference>
<dbReference type="PANTHER" id="PTHR31297:SF41">
    <property type="entry name" value="ENDOGLUCANASE, PUTATIVE (AFU_ORTHOLOGUE AFUA_5G01830)-RELATED"/>
    <property type="match status" value="1"/>
</dbReference>
<dbReference type="InterPro" id="IPR050386">
    <property type="entry name" value="Glycosyl_hydrolase_5"/>
</dbReference>
<evidence type="ECO:0000256" key="3">
    <source>
        <dbReference type="ARBA" id="ARBA00022801"/>
    </source>
</evidence>
<comment type="similarity">
    <text evidence="1 8">Belongs to the glycosyl hydrolase 5 (cellulase A) family.</text>
</comment>
<evidence type="ECO:0000256" key="6">
    <source>
        <dbReference type="ARBA" id="ARBA00023295"/>
    </source>
</evidence>
<evidence type="ECO:0000256" key="4">
    <source>
        <dbReference type="ARBA" id="ARBA00023001"/>
    </source>
</evidence>
<evidence type="ECO:0000256" key="1">
    <source>
        <dbReference type="ARBA" id="ARBA00005641"/>
    </source>
</evidence>
<dbReference type="InterPro" id="IPR032812">
    <property type="entry name" value="SbsA_Ig"/>
</dbReference>
<name>A0ABS5JWV9_9BACT</name>
<dbReference type="InterPro" id="IPR018087">
    <property type="entry name" value="Glyco_hydro_5_CS"/>
</dbReference>
<evidence type="ECO:0000256" key="7">
    <source>
        <dbReference type="ARBA" id="ARBA00023326"/>
    </source>
</evidence>
<keyword evidence="4" id="KW-0136">Cellulose degradation</keyword>
<keyword evidence="2 9" id="KW-0732">Signal</keyword>
<feature type="signal peptide" evidence="9">
    <location>
        <begin position="1"/>
        <end position="21"/>
    </location>
</feature>
<evidence type="ECO:0000259" key="10">
    <source>
        <dbReference type="Pfam" id="PF00150"/>
    </source>
</evidence>
<feature type="domain" description="Glycoside hydrolase family 5" evidence="10">
    <location>
        <begin position="157"/>
        <end position="430"/>
    </location>
</feature>
<evidence type="ECO:0000256" key="9">
    <source>
        <dbReference type="SAM" id="SignalP"/>
    </source>
</evidence>
<evidence type="ECO:0000256" key="2">
    <source>
        <dbReference type="ARBA" id="ARBA00022729"/>
    </source>
</evidence>
<dbReference type="PROSITE" id="PS51257">
    <property type="entry name" value="PROKAR_LIPOPROTEIN"/>
    <property type="match status" value="1"/>
</dbReference>
<dbReference type="SUPFAM" id="SSF51445">
    <property type="entry name" value="(Trans)glycosidases"/>
    <property type="match status" value="1"/>
</dbReference>
<dbReference type="EMBL" id="JAGUCO010000010">
    <property type="protein sequence ID" value="MBS2099367.1"/>
    <property type="molecule type" value="Genomic_DNA"/>
</dbReference>
<keyword evidence="5" id="KW-0119">Carbohydrate metabolism</keyword>
<accession>A0ABS5JWV9</accession>
<evidence type="ECO:0000256" key="5">
    <source>
        <dbReference type="ARBA" id="ARBA00023277"/>
    </source>
</evidence>
<gene>
    <name evidence="12" type="ORF">KEM10_13820</name>
</gene>
<protein>
    <submittedName>
        <fullName evidence="12">Cellulase family glycosylhydrolase</fullName>
    </submittedName>
</protein>
<evidence type="ECO:0000259" key="11">
    <source>
        <dbReference type="Pfam" id="PF13205"/>
    </source>
</evidence>
<organism evidence="12 13">
    <name type="scientific">Carboxylicivirga linearis</name>
    <dbReference type="NCBI Taxonomy" id="1628157"/>
    <lineage>
        <taxon>Bacteria</taxon>
        <taxon>Pseudomonadati</taxon>
        <taxon>Bacteroidota</taxon>
        <taxon>Bacteroidia</taxon>
        <taxon>Marinilabiliales</taxon>
        <taxon>Marinilabiliaceae</taxon>
        <taxon>Carboxylicivirga</taxon>
    </lineage>
</organism>
<dbReference type="InterPro" id="IPR001547">
    <property type="entry name" value="Glyco_hydro_5"/>
</dbReference>
<dbReference type="Proteomes" id="UP000708576">
    <property type="component" value="Unassembled WGS sequence"/>
</dbReference>
<keyword evidence="13" id="KW-1185">Reference proteome</keyword>
<comment type="caution">
    <text evidence="12">The sequence shown here is derived from an EMBL/GenBank/DDBJ whole genome shotgun (WGS) entry which is preliminary data.</text>
</comment>
<keyword evidence="3 8" id="KW-0378">Hydrolase</keyword>